<organism evidence="5 6">
    <name type="scientific">Seriola lalandi dorsalis</name>
    <dbReference type="NCBI Taxonomy" id="1841481"/>
    <lineage>
        <taxon>Eukaryota</taxon>
        <taxon>Metazoa</taxon>
        <taxon>Chordata</taxon>
        <taxon>Craniata</taxon>
        <taxon>Vertebrata</taxon>
        <taxon>Euteleostomi</taxon>
        <taxon>Actinopterygii</taxon>
        <taxon>Neopterygii</taxon>
        <taxon>Teleostei</taxon>
        <taxon>Neoteleostei</taxon>
        <taxon>Acanthomorphata</taxon>
        <taxon>Carangaria</taxon>
        <taxon>Carangiformes</taxon>
        <taxon>Carangidae</taxon>
        <taxon>Seriola</taxon>
    </lineage>
</organism>
<keyword evidence="2" id="KW-0175">Coiled coil</keyword>
<dbReference type="InterPro" id="IPR016186">
    <property type="entry name" value="C-type_lectin-like/link_sf"/>
</dbReference>
<dbReference type="PROSITE" id="PS50041">
    <property type="entry name" value="C_TYPE_LECTIN_2"/>
    <property type="match status" value="1"/>
</dbReference>
<name>A0A3B4Z5Y4_SERLL</name>
<sequence length="211" mass="24698">MLENRNNELNNEKKDLEEERDRLKMMLRGLNKSSLRILTSGLLLLFFLFHFNNSFFLRKNLFIFVLQASHPNTSESNISYIVCLFFLPGQSDGASSQKCPADWREINSRCYFLSSEQKTWGESRKYCQRNGSDLVVIDSEQEQVLIFLMVKNSYILYYLNLNRLHCTVWMGILTSCSGLMYHFNPLKANWNDAPCGQKRRWLCETDQSTSS</sequence>
<dbReference type="GO" id="GO:0005886">
    <property type="term" value="C:plasma membrane"/>
    <property type="evidence" value="ECO:0007669"/>
    <property type="project" value="UniProtKB-SubCell"/>
</dbReference>
<reference evidence="5" key="2">
    <citation type="submission" date="2025-09" db="UniProtKB">
        <authorList>
            <consortium name="Ensembl"/>
        </authorList>
    </citation>
    <scope>IDENTIFICATION</scope>
</reference>
<dbReference type="Ensembl" id="ENSSLDT00000031341.1">
    <property type="protein sequence ID" value="ENSSLDP00000030464.1"/>
    <property type="gene ID" value="ENSSLDG00000023460.1"/>
</dbReference>
<dbReference type="SUPFAM" id="SSF56436">
    <property type="entry name" value="C-type lectin-like"/>
    <property type="match status" value="1"/>
</dbReference>
<evidence type="ECO:0000313" key="5">
    <source>
        <dbReference type="Ensembl" id="ENSSLDP00000030464.1"/>
    </source>
</evidence>
<protein>
    <recommendedName>
        <fullName evidence="4">C-type lectin domain-containing protein</fullName>
    </recommendedName>
</protein>
<evidence type="ECO:0000259" key="4">
    <source>
        <dbReference type="PROSITE" id="PS50041"/>
    </source>
</evidence>
<dbReference type="InterPro" id="IPR050828">
    <property type="entry name" value="C-type_lectin/matrix_domain"/>
</dbReference>
<comment type="subcellular location">
    <subcellularLocation>
        <location evidence="1">Cell membrane</location>
        <topology evidence="1">Single-pass type II membrane protein</topology>
    </subcellularLocation>
</comment>
<dbReference type="Proteomes" id="UP000261360">
    <property type="component" value="Unplaced"/>
</dbReference>
<feature type="domain" description="C-type lectin" evidence="4">
    <location>
        <begin position="106"/>
        <end position="204"/>
    </location>
</feature>
<reference evidence="5" key="1">
    <citation type="submission" date="2025-08" db="UniProtKB">
        <authorList>
            <consortium name="Ensembl"/>
        </authorList>
    </citation>
    <scope>IDENTIFICATION</scope>
</reference>
<dbReference type="SMART" id="SM00034">
    <property type="entry name" value="CLECT"/>
    <property type="match status" value="1"/>
</dbReference>
<dbReference type="InterPro" id="IPR001304">
    <property type="entry name" value="C-type_lectin-like"/>
</dbReference>
<dbReference type="Pfam" id="PF00059">
    <property type="entry name" value="Lectin_C"/>
    <property type="match status" value="1"/>
</dbReference>
<accession>A0A3B4Z5Y4</accession>
<dbReference type="PANTHER" id="PTHR45710">
    <property type="entry name" value="C-TYPE LECTIN DOMAIN-CONTAINING PROTEIN 180"/>
    <property type="match status" value="1"/>
</dbReference>
<evidence type="ECO:0000256" key="1">
    <source>
        <dbReference type="ARBA" id="ARBA00004401"/>
    </source>
</evidence>
<dbReference type="GeneTree" id="ENSGT00940000179529"/>
<keyword evidence="6" id="KW-1185">Reference proteome</keyword>
<keyword evidence="3" id="KW-1133">Transmembrane helix</keyword>
<feature type="coiled-coil region" evidence="2">
    <location>
        <begin position="2"/>
        <end position="33"/>
    </location>
</feature>
<dbReference type="InterPro" id="IPR016187">
    <property type="entry name" value="CTDL_fold"/>
</dbReference>
<dbReference type="PANTHER" id="PTHR45710:SF31">
    <property type="entry name" value="EARLY ACTIVATION ANTIGEN CD69"/>
    <property type="match status" value="1"/>
</dbReference>
<evidence type="ECO:0000313" key="6">
    <source>
        <dbReference type="Proteomes" id="UP000261360"/>
    </source>
</evidence>
<proteinExistence type="predicted"/>
<keyword evidence="3" id="KW-0472">Membrane</keyword>
<keyword evidence="3" id="KW-0812">Transmembrane</keyword>
<evidence type="ECO:0000256" key="3">
    <source>
        <dbReference type="SAM" id="Phobius"/>
    </source>
</evidence>
<dbReference type="AlphaFoldDB" id="A0A3B4Z5Y4"/>
<evidence type="ECO:0000256" key="2">
    <source>
        <dbReference type="SAM" id="Coils"/>
    </source>
</evidence>
<feature type="transmembrane region" description="Helical" evidence="3">
    <location>
        <begin position="33"/>
        <end position="51"/>
    </location>
</feature>
<dbReference type="Gene3D" id="3.10.100.10">
    <property type="entry name" value="Mannose-Binding Protein A, subunit A"/>
    <property type="match status" value="1"/>
</dbReference>